<dbReference type="InterPro" id="IPR006016">
    <property type="entry name" value="UspA"/>
</dbReference>
<dbReference type="AlphaFoldDB" id="A0A2U3ALR1"/>
<dbReference type="SUPFAM" id="SSF52402">
    <property type="entry name" value="Adenine nucleotide alpha hydrolases-like"/>
    <property type="match status" value="1"/>
</dbReference>
<name>A0A2U3ALR1_9BACL</name>
<evidence type="ECO:0000313" key="4">
    <source>
        <dbReference type="Proteomes" id="UP000245938"/>
    </source>
</evidence>
<evidence type="ECO:0000259" key="2">
    <source>
        <dbReference type="Pfam" id="PF00582"/>
    </source>
</evidence>
<organism evidence="3 4">
    <name type="scientific">Kurthia sibirica</name>
    <dbReference type="NCBI Taxonomy" id="202750"/>
    <lineage>
        <taxon>Bacteria</taxon>
        <taxon>Bacillati</taxon>
        <taxon>Bacillota</taxon>
        <taxon>Bacilli</taxon>
        <taxon>Bacillales</taxon>
        <taxon>Caryophanaceae</taxon>
        <taxon>Kurthia</taxon>
    </lineage>
</organism>
<reference evidence="3 4" key="1">
    <citation type="submission" date="2018-05" db="EMBL/GenBank/DDBJ databases">
        <title>Kurthia sibirica genome sequence.</title>
        <authorList>
            <person name="Maclea K.S."/>
            <person name="Goen A.E."/>
        </authorList>
    </citation>
    <scope>NUCLEOTIDE SEQUENCE [LARGE SCALE GENOMIC DNA]</scope>
    <source>
        <strain evidence="3 4">ATCC 49154</strain>
    </source>
</reference>
<protein>
    <recommendedName>
        <fullName evidence="2">UspA domain-containing protein</fullName>
    </recommendedName>
</protein>
<proteinExistence type="inferred from homology"/>
<feature type="domain" description="UspA" evidence="2">
    <location>
        <begin position="27"/>
        <end position="165"/>
    </location>
</feature>
<comment type="caution">
    <text evidence="3">The sequence shown here is derived from an EMBL/GenBank/DDBJ whole genome shotgun (WGS) entry which is preliminary data.</text>
</comment>
<dbReference type="PRINTS" id="PR01438">
    <property type="entry name" value="UNVRSLSTRESS"/>
</dbReference>
<dbReference type="EMBL" id="QFVR01000008">
    <property type="protein sequence ID" value="PWI25452.1"/>
    <property type="molecule type" value="Genomic_DNA"/>
</dbReference>
<evidence type="ECO:0000256" key="1">
    <source>
        <dbReference type="ARBA" id="ARBA00008791"/>
    </source>
</evidence>
<dbReference type="CDD" id="cd00293">
    <property type="entry name" value="USP-like"/>
    <property type="match status" value="1"/>
</dbReference>
<sequence length="177" mass="19895">MIISSKMNVYRKHVNLSLKRGICMFAKKIVVAYNDTDLSNDVLEYVKEILKLSNEIDLDIIYSYEGPPEALSPMQKNFDVGAPEMLRYADQIILKAKTKFGDLPNKVEGFIYNEGAASAVLDHADEHHSDLIVIGNRGFTGLREYVSSVSRTVQSKAKIPVLIFPKYAAEHEENEGK</sequence>
<dbReference type="Pfam" id="PF00582">
    <property type="entry name" value="Usp"/>
    <property type="match status" value="1"/>
</dbReference>
<dbReference type="InterPro" id="IPR014729">
    <property type="entry name" value="Rossmann-like_a/b/a_fold"/>
</dbReference>
<evidence type="ECO:0000313" key="3">
    <source>
        <dbReference type="EMBL" id="PWI25452.1"/>
    </source>
</evidence>
<keyword evidence="4" id="KW-1185">Reference proteome</keyword>
<dbReference type="Gene3D" id="3.40.50.620">
    <property type="entry name" value="HUPs"/>
    <property type="match status" value="1"/>
</dbReference>
<gene>
    <name evidence="3" type="ORF">DEX24_07545</name>
</gene>
<dbReference type="InterPro" id="IPR006015">
    <property type="entry name" value="Universal_stress_UspA"/>
</dbReference>
<comment type="similarity">
    <text evidence="1">Belongs to the universal stress protein A family.</text>
</comment>
<accession>A0A2U3ALR1</accession>
<dbReference type="Proteomes" id="UP000245938">
    <property type="component" value="Unassembled WGS sequence"/>
</dbReference>